<comment type="caution">
    <text evidence="1">The sequence shown here is derived from an EMBL/GenBank/DDBJ whole genome shotgun (WGS) entry which is preliminary data.</text>
</comment>
<reference evidence="2" key="1">
    <citation type="journal article" date="2019" name="Gigascience">
        <title>De novo genome assembly of the endangered Acer yangbiense, a plant species with extremely small populations endemic to Yunnan Province, China.</title>
        <authorList>
            <person name="Yang J."/>
            <person name="Wariss H.M."/>
            <person name="Tao L."/>
            <person name="Zhang R."/>
            <person name="Yun Q."/>
            <person name="Hollingsworth P."/>
            <person name="Dao Z."/>
            <person name="Luo G."/>
            <person name="Guo H."/>
            <person name="Ma Y."/>
            <person name="Sun W."/>
        </authorList>
    </citation>
    <scope>NUCLEOTIDE SEQUENCE [LARGE SCALE GENOMIC DNA]</scope>
    <source>
        <strain evidence="2">cv. br00</strain>
    </source>
</reference>
<dbReference type="EMBL" id="VDCV01000013">
    <property type="protein sequence ID" value="KAB5529104.1"/>
    <property type="molecule type" value="Genomic_DNA"/>
</dbReference>
<accession>A0A5N5KFM3</accession>
<dbReference type="Proteomes" id="UP000326939">
    <property type="component" value="Chromosome 13"/>
</dbReference>
<evidence type="ECO:0000313" key="1">
    <source>
        <dbReference type="EMBL" id="KAB5529104.1"/>
    </source>
</evidence>
<name>A0A5N5KFM3_9ROSI</name>
<keyword evidence="2" id="KW-1185">Reference proteome</keyword>
<protein>
    <submittedName>
        <fullName evidence="1">Uncharacterized protein</fullName>
    </submittedName>
</protein>
<sequence length="111" mass="12527">MHARETAFGGTSSSVWLLCDFDGLMLYQRHTLFRSSPKSLLRFTACANKQWSALITSSGIVATHCQRRRPKHSIMLACHYTYHGFADDGSATRLDDRSMPLPSILFNSMSR</sequence>
<organism evidence="1 2">
    <name type="scientific">Salix brachista</name>
    <dbReference type="NCBI Taxonomy" id="2182728"/>
    <lineage>
        <taxon>Eukaryota</taxon>
        <taxon>Viridiplantae</taxon>
        <taxon>Streptophyta</taxon>
        <taxon>Embryophyta</taxon>
        <taxon>Tracheophyta</taxon>
        <taxon>Spermatophyta</taxon>
        <taxon>Magnoliopsida</taxon>
        <taxon>eudicotyledons</taxon>
        <taxon>Gunneridae</taxon>
        <taxon>Pentapetalae</taxon>
        <taxon>rosids</taxon>
        <taxon>fabids</taxon>
        <taxon>Malpighiales</taxon>
        <taxon>Salicaceae</taxon>
        <taxon>Saliceae</taxon>
        <taxon>Salix</taxon>
    </lineage>
</organism>
<proteinExistence type="predicted"/>
<dbReference type="AlphaFoldDB" id="A0A5N5KFM3"/>
<gene>
    <name evidence="1" type="ORF">DKX38_019185</name>
</gene>
<evidence type="ECO:0000313" key="2">
    <source>
        <dbReference type="Proteomes" id="UP000326939"/>
    </source>
</evidence>